<reference evidence="1 2" key="1">
    <citation type="submission" date="2021-08" db="EMBL/GenBank/DDBJ databases">
        <title>Genomic Architecture of Streptomyces flavotricini NGL1 and Streptomyces erythrochromogenes HMS4 With Differential Plant Beneficial attributes and laccase production capabilities.</title>
        <authorList>
            <person name="Salwan R."/>
            <person name="Kaur R."/>
            <person name="Sharma V."/>
        </authorList>
    </citation>
    <scope>NUCLEOTIDE SEQUENCE [LARGE SCALE GENOMIC DNA]</scope>
    <source>
        <strain evidence="1 2">NGL1</strain>
    </source>
</reference>
<dbReference type="NCBIfam" id="NF038160">
    <property type="entry name" value="lanthi_III_c"/>
    <property type="match status" value="1"/>
</dbReference>
<evidence type="ECO:0000313" key="2">
    <source>
        <dbReference type="Proteomes" id="UP001520654"/>
    </source>
</evidence>
<dbReference type="RefSeq" id="WP_229343437.1">
    <property type="nucleotide sequence ID" value="NZ_JAINUL010000001.1"/>
</dbReference>
<organism evidence="1 2">
    <name type="scientific">Streptomyces flavotricini</name>
    <dbReference type="NCBI Taxonomy" id="66888"/>
    <lineage>
        <taxon>Bacteria</taxon>
        <taxon>Bacillati</taxon>
        <taxon>Actinomycetota</taxon>
        <taxon>Actinomycetes</taxon>
        <taxon>Kitasatosporales</taxon>
        <taxon>Streptomycetaceae</taxon>
        <taxon>Streptomyces</taxon>
    </lineage>
</organism>
<name>A0ABS8EIY7_9ACTN</name>
<protein>
    <submittedName>
        <fullName evidence="1">Class III lanthipeptide</fullName>
    </submittedName>
</protein>
<dbReference type="Proteomes" id="UP001520654">
    <property type="component" value="Unassembled WGS sequence"/>
</dbReference>
<accession>A0ABS8EIY7</accession>
<keyword evidence="2" id="KW-1185">Reference proteome</keyword>
<comment type="caution">
    <text evidence="1">The sequence shown here is derived from an EMBL/GenBank/DDBJ whole genome shotgun (WGS) entry which is preliminary data.</text>
</comment>
<evidence type="ECO:0000313" key="1">
    <source>
        <dbReference type="EMBL" id="MCC0100154.1"/>
    </source>
</evidence>
<gene>
    <name evidence="1" type="ORF">K7B10_36305</name>
</gene>
<dbReference type="EMBL" id="JAINUL010000001">
    <property type="protein sequence ID" value="MCC0100154.1"/>
    <property type="molecule type" value="Genomic_DNA"/>
</dbReference>
<proteinExistence type="predicted"/>
<sequence length="37" mass="4126">MNTMSILNLQQLEIAEEEGGLLLMSSASFQCHNTSFH</sequence>